<dbReference type="PROSITE" id="PS51257">
    <property type="entry name" value="PROKAR_LIPOPROTEIN"/>
    <property type="match status" value="1"/>
</dbReference>
<keyword evidence="3" id="KW-1185">Reference proteome</keyword>
<evidence type="ECO:0000256" key="1">
    <source>
        <dbReference type="SAM" id="SignalP"/>
    </source>
</evidence>
<evidence type="ECO:0000313" key="3">
    <source>
        <dbReference type="Proteomes" id="UP000247973"/>
    </source>
</evidence>
<reference evidence="2 3" key="1">
    <citation type="submission" date="2018-03" db="EMBL/GenBank/DDBJ databases">
        <title>Genomic Encyclopedia of Archaeal and Bacterial Type Strains, Phase II (KMG-II): from individual species to whole genera.</title>
        <authorList>
            <person name="Goeker M."/>
        </authorList>
    </citation>
    <scope>NUCLEOTIDE SEQUENCE [LARGE SCALE GENOMIC DNA]</scope>
    <source>
        <strain evidence="2 3">DSM 100214</strain>
    </source>
</reference>
<dbReference type="OrthoDB" id="1441720at2"/>
<name>A0A2V3PMA1_9BACT</name>
<evidence type="ECO:0008006" key="4">
    <source>
        <dbReference type="Google" id="ProtNLM"/>
    </source>
</evidence>
<feature type="chain" id="PRO_5016125395" description="Lipoprotein" evidence="1">
    <location>
        <begin position="20"/>
        <end position="133"/>
    </location>
</feature>
<protein>
    <recommendedName>
        <fullName evidence="4">Lipoprotein</fullName>
    </recommendedName>
</protein>
<dbReference type="RefSeq" id="WP_110311290.1">
    <property type="nucleotide sequence ID" value="NZ_QICL01000018.1"/>
</dbReference>
<dbReference type="AlphaFoldDB" id="A0A2V3PMA1"/>
<gene>
    <name evidence="2" type="ORF">CLV62_1184</name>
</gene>
<feature type="signal peptide" evidence="1">
    <location>
        <begin position="1"/>
        <end position="19"/>
    </location>
</feature>
<evidence type="ECO:0000313" key="2">
    <source>
        <dbReference type="EMBL" id="PXV62617.1"/>
    </source>
</evidence>
<accession>A0A2V3PMA1</accession>
<organism evidence="2 3">
    <name type="scientific">Dysgonomonas alginatilytica</name>
    <dbReference type="NCBI Taxonomy" id="1605892"/>
    <lineage>
        <taxon>Bacteria</taxon>
        <taxon>Pseudomonadati</taxon>
        <taxon>Bacteroidota</taxon>
        <taxon>Bacteroidia</taxon>
        <taxon>Bacteroidales</taxon>
        <taxon>Dysgonomonadaceae</taxon>
        <taxon>Dysgonomonas</taxon>
    </lineage>
</organism>
<keyword evidence="1" id="KW-0732">Signal</keyword>
<sequence length="133" mass="15112">MKKLLYLILAITLFTACSSDDDPETNQGYTSFVVFHNENVNLTNCIAAYKRDNKYYKLGELGNLTKGKYSPEISLASLSFPITEIYIFSDYNGVIRFDDVYKLNQNTKNIITIKSGTKGIEVKDKTDPTQYPQ</sequence>
<comment type="caution">
    <text evidence="2">The sequence shown here is derived from an EMBL/GenBank/DDBJ whole genome shotgun (WGS) entry which is preliminary data.</text>
</comment>
<dbReference type="EMBL" id="QICL01000018">
    <property type="protein sequence ID" value="PXV62617.1"/>
    <property type="molecule type" value="Genomic_DNA"/>
</dbReference>
<dbReference type="Proteomes" id="UP000247973">
    <property type="component" value="Unassembled WGS sequence"/>
</dbReference>
<proteinExistence type="predicted"/>